<sequence>MRKILFSLGVIVLASVCSCNHDKSAEAAKPTVAEEKDSMVYGLSCDGTNDSVIVFLPFESGVDPIIYNIETAKRMGKIIGQPQIGDWVGLMINSEDSTEATMVVDLDQLKGTWTFEVRPTWKDAAHMSRRALRRKLNEIPDSLKEAYLVPREYGFSLKRSSVASPVGYVMQHSSLEDDSPVEYPAVKHYTGWKCRNGRLILISSPEGMAGVKNTEDDASTNKDARPTEVYDTLDFVFMTNDSLVLLNSNRQRMAFHRKANAMAANANAQKAAKVIEKKVMK</sequence>
<name>A0AC61QSU0_9BACT</name>
<accession>A0AC61QSU0</accession>
<keyword evidence="2" id="KW-1185">Reference proteome</keyword>
<organism evidence="1 2">
    <name type="scientific">Palleniella muris</name>
    <dbReference type="NCBI Taxonomy" id="3038145"/>
    <lineage>
        <taxon>Bacteria</taxon>
        <taxon>Pseudomonadati</taxon>
        <taxon>Bacteroidota</taxon>
        <taxon>Bacteroidia</taxon>
        <taxon>Bacteroidales</taxon>
        <taxon>Prevotellaceae</taxon>
        <taxon>Palleniella</taxon>
    </lineage>
</organism>
<evidence type="ECO:0000313" key="2">
    <source>
        <dbReference type="Proteomes" id="UP000308886"/>
    </source>
</evidence>
<evidence type="ECO:0000313" key="1">
    <source>
        <dbReference type="EMBL" id="TGX83510.1"/>
    </source>
</evidence>
<protein>
    <submittedName>
        <fullName evidence="1">Uncharacterized protein</fullName>
    </submittedName>
</protein>
<comment type="caution">
    <text evidence="1">The sequence shown here is derived from an EMBL/GenBank/DDBJ whole genome shotgun (WGS) entry which is preliminary data.</text>
</comment>
<dbReference type="EMBL" id="SRZC01000003">
    <property type="protein sequence ID" value="TGX83510.1"/>
    <property type="molecule type" value="Genomic_DNA"/>
</dbReference>
<gene>
    <name evidence="1" type="ORF">E5358_02355</name>
</gene>
<dbReference type="Proteomes" id="UP000308886">
    <property type="component" value="Unassembled WGS sequence"/>
</dbReference>
<reference evidence="1" key="1">
    <citation type="submission" date="2019-04" db="EMBL/GenBank/DDBJ databases">
        <title>Microbes associate with the intestines of laboratory mice.</title>
        <authorList>
            <person name="Navarre W."/>
            <person name="Wong E."/>
            <person name="Huang K."/>
            <person name="Tropini C."/>
            <person name="Ng K."/>
            <person name="Yu B."/>
        </authorList>
    </citation>
    <scope>NUCLEOTIDE SEQUENCE</scope>
    <source>
        <strain evidence="1">NM73_A23</strain>
    </source>
</reference>
<proteinExistence type="predicted"/>